<dbReference type="HOGENOM" id="CLU_028686_0_0_1"/>
<dbReference type="PDB" id="9R4L">
    <property type="method" value="X-ray"/>
    <property type="resolution" value="2.10 A"/>
    <property type="chains" value="A=1-439"/>
</dbReference>
<dbReference type="KEGG" id="cthr:CTHT_0025410"/>
<dbReference type="PDB" id="9R4T">
    <property type="method" value="X-ray"/>
    <property type="resolution" value="2.30 A"/>
    <property type="chains" value="A=1-439"/>
</dbReference>
<feature type="disulfide bond" evidence="3 4">
    <location>
        <begin position="204"/>
        <end position="279"/>
    </location>
</feature>
<evidence type="ECO:0007829" key="3">
    <source>
        <dbReference type="PDB" id="9R4K"/>
    </source>
</evidence>
<evidence type="ECO:0000313" key="2">
    <source>
        <dbReference type="Proteomes" id="UP000008066"/>
    </source>
</evidence>
<dbReference type="eggNOG" id="ENOG502QSWP">
    <property type="taxonomic scope" value="Eukaryota"/>
</dbReference>
<dbReference type="Proteomes" id="UP000008066">
    <property type="component" value="Unassembled WGS sequence"/>
</dbReference>
<dbReference type="PANTHER" id="PTHR47791">
    <property type="entry name" value="MEIOTICALLY UP-REGULATED GENE 191 PROTEIN"/>
    <property type="match status" value="1"/>
</dbReference>
<dbReference type="Gene3D" id="1.50.10.20">
    <property type="match status" value="1"/>
</dbReference>
<dbReference type="GO" id="GO:0005975">
    <property type="term" value="P:carbohydrate metabolic process"/>
    <property type="evidence" value="ECO:0007669"/>
    <property type="project" value="InterPro"/>
</dbReference>
<dbReference type="PDB" id="9R4R">
    <property type="method" value="X-ray"/>
    <property type="resolution" value="2.35 A"/>
    <property type="chains" value="A=1-439"/>
</dbReference>
<dbReference type="InterPro" id="IPR008928">
    <property type="entry name" value="6-hairpin_glycosidase_sf"/>
</dbReference>
<dbReference type="InterPro" id="IPR053169">
    <property type="entry name" value="MUG_Protein"/>
</dbReference>
<dbReference type="OMA" id="YTSYTCC"/>
<dbReference type="PDB" id="9R4K">
    <property type="method" value="X-ray"/>
    <property type="resolution" value="2.02 A"/>
    <property type="chains" value="A=1-439"/>
</dbReference>
<dbReference type="InterPro" id="IPR005198">
    <property type="entry name" value="Glyco_hydro_76"/>
</dbReference>
<dbReference type="PDB" id="9R4S">
    <property type="method" value="X-ray"/>
    <property type="resolution" value="2.20 A"/>
    <property type="chains" value="A=1-439"/>
</dbReference>
<dbReference type="AlphaFoldDB" id="G0S5Y9"/>
<proteinExistence type="evidence at protein level"/>
<reference evidence="1 2" key="1">
    <citation type="journal article" date="2011" name="Cell">
        <title>Insight into structure and assembly of the nuclear pore complex by utilizing the genome of a eukaryotic thermophile.</title>
        <authorList>
            <person name="Amlacher S."/>
            <person name="Sarges P."/>
            <person name="Flemming D."/>
            <person name="van Noort V."/>
            <person name="Kunze R."/>
            <person name="Devos D.P."/>
            <person name="Arumugam M."/>
            <person name="Bork P."/>
            <person name="Hurt E."/>
        </authorList>
    </citation>
    <scope>NUCLEOTIDE SEQUENCE [LARGE SCALE GENOMIC DNA]</scope>
    <source>
        <strain evidence="2">DSM 1495 / CBS 144.50 / IMI 039719</strain>
    </source>
</reference>
<keyword evidence="2" id="KW-1185">Reference proteome</keyword>
<dbReference type="RefSeq" id="XP_006693001.1">
    <property type="nucleotide sequence ID" value="XM_006692938.1"/>
</dbReference>
<dbReference type="PDB" id="9R4Q">
    <property type="method" value="X-ray"/>
    <property type="resolution" value="2.70 A"/>
    <property type="chains" value="A=1-439"/>
</dbReference>
<organism evidence="2">
    <name type="scientific">Chaetomium thermophilum (strain DSM 1495 / CBS 144.50 / IMI 039719)</name>
    <name type="common">Thermochaetoides thermophila</name>
    <dbReference type="NCBI Taxonomy" id="759272"/>
    <lineage>
        <taxon>Eukaryota</taxon>
        <taxon>Fungi</taxon>
        <taxon>Dikarya</taxon>
        <taxon>Ascomycota</taxon>
        <taxon>Pezizomycotina</taxon>
        <taxon>Sordariomycetes</taxon>
        <taxon>Sordariomycetidae</taxon>
        <taxon>Sordariales</taxon>
        <taxon>Chaetomiaceae</taxon>
        <taxon>Thermochaetoides</taxon>
    </lineage>
</organism>
<dbReference type="PDB" id="9R4O">
    <property type="method" value="X-ray"/>
    <property type="resolution" value="2.13 A"/>
    <property type="chains" value="A=1-439"/>
</dbReference>
<sequence>MAGIADLTAALASADRNRVTRVEAMRRSPTTISLSTLGALSALWGILYFMTCSGRNSRGVLADASSGMLQTRQSDSESLNSTGLAQAAINGLNARFYESSNARWSSDEPWWISGVALTMVIEYMRRSGSKEYLDQVEDVIEVQRQPLSWWPSGEGEFRADATDDTGWWALAMVRMYDLTGNEDYLNISIKDEAYMRQWWTDTECGGGLYVDIQDLTYKNAIANELYLKLVASLANRAPNATIYLDRAQQAWTWFLGSGMINGVNLINDGLARDSNTGSCYNNRLPVWTYNQGVILGALVELYHATKDESYLLSAQAIADAVLSPSNGLTSSSGVLTETCEGSDSCNQDQQVFKGVFALNLAELGDAVAGASSDPDAGQDYREYLDTNMQSMYANDRSEIVPTLFDSSTGDLYDVSWSGPFRNATMPKQASAIGLYVANI</sequence>
<dbReference type="EMBL" id="GL988041">
    <property type="protein sequence ID" value="EGS20705.1"/>
    <property type="molecule type" value="Genomic_DNA"/>
</dbReference>
<dbReference type="PDB" id="9R4P">
    <property type="method" value="X-ray"/>
    <property type="resolution" value="2.46 A"/>
    <property type="chains" value="A=1-439"/>
</dbReference>
<dbReference type="Pfam" id="PF03663">
    <property type="entry name" value="Glyco_hydro_76"/>
    <property type="match status" value="1"/>
</dbReference>
<feature type="disulfide bond" evidence="3 4">
    <location>
        <begin position="339"/>
        <end position="345"/>
    </location>
</feature>
<dbReference type="OrthoDB" id="9984024at2759"/>
<keyword evidence="3 4" id="KW-0002">3D-structure</keyword>
<accession>G0S5Y9</accession>
<dbReference type="PDB" id="9R4M">
    <property type="method" value="X-ray"/>
    <property type="resolution" value="1.95 A"/>
    <property type="chains" value="A=1-439"/>
</dbReference>
<reference evidence="3 4" key="2">
    <citation type="journal article" date="2025" name="Int. J. Mol. Sci.">
        <title>&amp;lt;i&amp;gt;Ct&amp;lt;/i&amp;gt;GH76, a Glycoside Hydrolase 76 from &amp;lt;i&amp;gt;Chaetomium thermophilum&amp;lt;/i&amp;gt;, with Elongated Glycan-Binding Canyon.</title>
        <authorList>
            <person name="Ruppenthal S.R."/>
            <person name="Po-Hsun W."/>
            <person name="Watad M."/>
            <person name="Rosner C.J."/>
            <person name="Vogt M.S."/>
            <person name="Friedrich M."/>
            <person name="Voigt A.L."/>
            <person name="Petz A."/>
            <person name="Gnau P."/>
            <person name="Essen L.O."/>
        </authorList>
    </citation>
    <scope>X-RAY CRYSTALLOGRAPHY (1.95 ANGSTROMS)</scope>
    <scope>DISULFIDE BONDS</scope>
</reference>
<dbReference type="PDB" id="9R4N">
    <property type="method" value="X-ray"/>
    <property type="resolution" value="2.55 A"/>
    <property type="chains" value="A=1-439"/>
</dbReference>
<dbReference type="GeneID" id="18256579"/>
<dbReference type="PDB" id="9R4U">
    <property type="method" value="X-ray"/>
    <property type="resolution" value="1.96 A"/>
    <property type="chains" value="A=1-439"/>
</dbReference>
<gene>
    <name evidence="1" type="ORF">CTHT_0025410</name>
</gene>
<dbReference type="STRING" id="759272.G0S5Y9"/>
<protein>
    <submittedName>
        <fullName evidence="1">Uncharacterized protein</fullName>
    </submittedName>
</protein>
<name>G0S5Y9_CHATD</name>
<dbReference type="PANTHER" id="PTHR47791:SF3">
    <property type="entry name" value="MEIOTICALLY UP-REGULATED GENE 191 PROTEIN"/>
    <property type="match status" value="1"/>
</dbReference>
<evidence type="ECO:0007829" key="4">
    <source>
        <dbReference type="PDB" id="9R4L"/>
    </source>
</evidence>
<evidence type="ECO:0000313" key="1">
    <source>
        <dbReference type="EMBL" id="EGS20705.1"/>
    </source>
</evidence>
<dbReference type="SUPFAM" id="SSF48208">
    <property type="entry name" value="Six-hairpin glycosidases"/>
    <property type="match status" value="1"/>
</dbReference>